<dbReference type="Gene3D" id="3.60.10.10">
    <property type="entry name" value="Endonuclease/exonuclease/phosphatase"/>
    <property type="match status" value="1"/>
</dbReference>
<comment type="caution">
    <text evidence="1">The sequence shown here is derived from an EMBL/GenBank/DDBJ whole genome shotgun (WGS) entry which is preliminary data.</text>
</comment>
<reference evidence="1" key="1">
    <citation type="journal article" date="2021" name="Nat. Commun.">
        <title>Genetic determinants of endophytism in the Arabidopsis root mycobiome.</title>
        <authorList>
            <person name="Mesny F."/>
            <person name="Miyauchi S."/>
            <person name="Thiergart T."/>
            <person name="Pickel B."/>
            <person name="Atanasova L."/>
            <person name="Karlsson M."/>
            <person name="Huettel B."/>
            <person name="Barry K.W."/>
            <person name="Haridas S."/>
            <person name="Chen C."/>
            <person name="Bauer D."/>
            <person name="Andreopoulos W."/>
            <person name="Pangilinan J."/>
            <person name="LaButti K."/>
            <person name="Riley R."/>
            <person name="Lipzen A."/>
            <person name="Clum A."/>
            <person name="Drula E."/>
            <person name="Henrissat B."/>
            <person name="Kohler A."/>
            <person name="Grigoriev I.V."/>
            <person name="Martin F.M."/>
            <person name="Hacquard S."/>
        </authorList>
    </citation>
    <scope>NUCLEOTIDE SEQUENCE</scope>
    <source>
        <strain evidence="1">MPI-CAGE-CH-0243</strain>
    </source>
</reference>
<evidence type="ECO:0000313" key="1">
    <source>
        <dbReference type="EMBL" id="KAH7112104.1"/>
    </source>
</evidence>
<proteinExistence type="predicted"/>
<protein>
    <submittedName>
        <fullName evidence="1">Uncharacterized protein</fullName>
    </submittedName>
</protein>
<sequence>MNTNSARSHRHLNREIFHVPTAYFVGCSAERSCFQPLWSECFFCNSILSDFDSRDARKQSQIRLANVHLESLPINHSWRPEQLSIVRILSRVADCGLVTGDSNPVIPEYDGNTASNRLVDAWAHLHLADPGYTWGVDRDEPFSPNSLDKLAIHNLTTFIMQGRSTLRLGAELGEAPLSRIKDSTSNSIPHSSTHFGLCCTFT</sequence>
<dbReference type="InterPro" id="IPR036691">
    <property type="entry name" value="Endo/exonu/phosph_ase_sf"/>
</dbReference>
<dbReference type="AlphaFoldDB" id="A0A9P9D3T5"/>
<dbReference type="SUPFAM" id="SSF56219">
    <property type="entry name" value="DNase I-like"/>
    <property type="match status" value="1"/>
</dbReference>
<evidence type="ECO:0000313" key="2">
    <source>
        <dbReference type="Proteomes" id="UP000700596"/>
    </source>
</evidence>
<organism evidence="1 2">
    <name type="scientific">Dendryphion nanum</name>
    <dbReference type="NCBI Taxonomy" id="256645"/>
    <lineage>
        <taxon>Eukaryota</taxon>
        <taxon>Fungi</taxon>
        <taxon>Dikarya</taxon>
        <taxon>Ascomycota</taxon>
        <taxon>Pezizomycotina</taxon>
        <taxon>Dothideomycetes</taxon>
        <taxon>Pleosporomycetidae</taxon>
        <taxon>Pleosporales</taxon>
        <taxon>Torulaceae</taxon>
        <taxon>Dendryphion</taxon>
    </lineage>
</organism>
<dbReference type="EMBL" id="JAGMWT010000022">
    <property type="protein sequence ID" value="KAH7112104.1"/>
    <property type="molecule type" value="Genomic_DNA"/>
</dbReference>
<accession>A0A9P9D3T5</accession>
<dbReference type="Proteomes" id="UP000700596">
    <property type="component" value="Unassembled WGS sequence"/>
</dbReference>
<gene>
    <name evidence="1" type="ORF">B0J11DRAFT_187108</name>
</gene>
<keyword evidence="2" id="KW-1185">Reference proteome</keyword>
<name>A0A9P9D3T5_9PLEO</name>
<dbReference type="OrthoDB" id="9975959at2759"/>